<feature type="transmembrane region" description="Helical" evidence="5">
    <location>
        <begin position="6"/>
        <end position="22"/>
    </location>
</feature>
<feature type="transmembrane region" description="Helical" evidence="5">
    <location>
        <begin position="83"/>
        <end position="106"/>
    </location>
</feature>
<evidence type="ECO:0000256" key="3">
    <source>
        <dbReference type="ARBA" id="ARBA00022989"/>
    </source>
</evidence>
<evidence type="ECO:0000259" key="6">
    <source>
        <dbReference type="Pfam" id="PF00916"/>
    </source>
</evidence>
<dbReference type="GO" id="GO:0016020">
    <property type="term" value="C:membrane"/>
    <property type="evidence" value="ECO:0007669"/>
    <property type="project" value="UniProtKB-SubCell"/>
</dbReference>
<accession>A0A2H3CG84</accession>
<dbReference type="AlphaFoldDB" id="A0A2H3CG84"/>
<dbReference type="STRING" id="47427.A0A2H3CG84"/>
<dbReference type="OrthoDB" id="288203at2759"/>
<proteinExistence type="predicted"/>
<dbReference type="InParanoid" id="A0A2H3CG84"/>
<evidence type="ECO:0000256" key="4">
    <source>
        <dbReference type="ARBA" id="ARBA00023136"/>
    </source>
</evidence>
<evidence type="ECO:0000313" key="7">
    <source>
        <dbReference type="EMBL" id="PBK82081.1"/>
    </source>
</evidence>
<dbReference type="EMBL" id="KZ293721">
    <property type="protein sequence ID" value="PBK82081.1"/>
    <property type="molecule type" value="Genomic_DNA"/>
</dbReference>
<name>A0A2H3CG84_ARMGA</name>
<dbReference type="InterPro" id="IPR011547">
    <property type="entry name" value="SLC26A/SulP_dom"/>
</dbReference>
<evidence type="ECO:0000256" key="1">
    <source>
        <dbReference type="ARBA" id="ARBA00004141"/>
    </source>
</evidence>
<evidence type="ECO:0000256" key="5">
    <source>
        <dbReference type="SAM" id="Phobius"/>
    </source>
</evidence>
<keyword evidence="8" id="KW-1185">Reference proteome</keyword>
<sequence length="109" mass="12064">MCLVRMPIAIIITATVVIVALYDLMFVFYWIPTAGLSAVIIHAVADLVTSPQQVYSHWQVSLGFVIWVAAVLIRIFSSIEKDIYMSICASPALLLIHVTHPCGYFLGKP</sequence>
<evidence type="ECO:0000256" key="2">
    <source>
        <dbReference type="ARBA" id="ARBA00022692"/>
    </source>
</evidence>
<dbReference type="Proteomes" id="UP000217790">
    <property type="component" value="Unassembled WGS sequence"/>
</dbReference>
<organism evidence="7 8">
    <name type="scientific">Armillaria gallica</name>
    <name type="common">Bulbous honey fungus</name>
    <name type="synonym">Armillaria bulbosa</name>
    <dbReference type="NCBI Taxonomy" id="47427"/>
    <lineage>
        <taxon>Eukaryota</taxon>
        <taxon>Fungi</taxon>
        <taxon>Dikarya</taxon>
        <taxon>Basidiomycota</taxon>
        <taxon>Agaricomycotina</taxon>
        <taxon>Agaricomycetes</taxon>
        <taxon>Agaricomycetidae</taxon>
        <taxon>Agaricales</taxon>
        <taxon>Marasmiineae</taxon>
        <taxon>Physalacriaceae</taxon>
        <taxon>Armillaria</taxon>
    </lineage>
</organism>
<dbReference type="GO" id="GO:0055085">
    <property type="term" value="P:transmembrane transport"/>
    <property type="evidence" value="ECO:0007669"/>
    <property type="project" value="InterPro"/>
</dbReference>
<feature type="domain" description="SLC26A/SulP transporter" evidence="6">
    <location>
        <begin position="5"/>
        <end position="70"/>
    </location>
</feature>
<keyword evidence="4 5" id="KW-0472">Membrane</keyword>
<feature type="transmembrane region" description="Helical" evidence="5">
    <location>
        <begin position="57"/>
        <end position="76"/>
    </location>
</feature>
<evidence type="ECO:0000313" key="8">
    <source>
        <dbReference type="Proteomes" id="UP000217790"/>
    </source>
</evidence>
<keyword evidence="3 5" id="KW-1133">Transmembrane helix</keyword>
<reference evidence="8" key="1">
    <citation type="journal article" date="2017" name="Nat. Ecol. Evol.">
        <title>Genome expansion and lineage-specific genetic innovations in the forest pathogenic fungi Armillaria.</title>
        <authorList>
            <person name="Sipos G."/>
            <person name="Prasanna A.N."/>
            <person name="Walter M.C."/>
            <person name="O'Connor E."/>
            <person name="Balint B."/>
            <person name="Krizsan K."/>
            <person name="Kiss B."/>
            <person name="Hess J."/>
            <person name="Varga T."/>
            <person name="Slot J."/>
            <person name="Riley R."/>
            <person name="Boka B."/>
            <person name="Rigling D."/>
            <person name="Barry K."/>
            <person name="Lee J."/>
            <person name="Mihaltcheva S."/>
            <person name="LaButti K."/>
            <person name="Lipzen A."/>
            <person name="Waldron R."/>
            <person name="Moloney N.M."/>
            <person name="Sperisen C."/>
            <person name="Kredics L."/>
            <person name="Vagvoelgyi C."/>
            <person name="Patrignani A."/>
            <person name="Fitzpatrick D."/>
            <person name="Nagy I."/>
            <person name="Doyle S."/>
            <person name="Anderson J.B."/>
            <person name="Grigoriev I.V."/>
            <person name="Gueldener U."/>
            <person name="Muensterkoetter M."/>
            <person name="Nagy L.G."/>
        </authorList>
    </citation>
    <scope>NUCLEOTIDE SEQUENCE [LARGE SCALE GENOMIC DNA]</scope>
    <source>
        <strain evidence="8">Ar21-2</strain>
    </source>
</reference>
<protein>
    <recommendedName>
        <fullName evidence="6">SLC26A/SulP transporter domain-containing protein</fullName>
    </recommendedName>
</protein>
<keyword evidence="2 5" id="KW-0812">Transmembrane</keyword>
<gene>
    <name evidence="7" type="ORF">ARMGADRAFT_1141637</name>
</gene>
<comment type="subcellular location">
    <subcellularLocation>
        <location evidence="1">Membrane</location>
        <topology evidence="1">Multi-pass membrane protein</topology>
    </subcellularLocation>
</comment>
<dbReference type="Pfam" id="PF00916">
    <property type="entry name" value="Sulfate_transp"/>
    <property type="match status" value="1"/>
</dbReference>
<dbReference type="InterPro" id="IPR001902">
    <property type="entry name" value="SLC26A/SulP_fam"/>
</dbReference>
<dbReference type="PANTHER" id="PTHR11814">
    <property type="entry name" value="SULFATE TRANSPORTER"/>
    <property type="match status" value="1"/>
</dbReference>